<sequence>MSNANFSEPATVGIKRTEKLTKVVSEGLESILQVVYTPAEDLEDPRPTSPLSPTDAAVVKARKYAARTGSLASSLSDLLGAGFILELHKEWKDHTRDAALYVGLEAMKTLAINIANIIDYVSKSSPSPKP</sequence>
<organism evidence="1 2">
    <name type="scientific">Polyangium sorediatum</name>
    <dbReference type="NCBI Taxonomy" id="889274"/>
    <lineage>
        <taxon>Bacteria</taxon>
        <taxon>Pseudomonadati</taxon>
        <taxon>Myxococcota</taxon>
        <taxon>Polyangia</taxon>
        <taxon>Polyangiales</taxon>
        <taxon>Polyangiaceae</taxon>
        <taxon>Polyangium</taxon>
    </lineage>
</organism>
<dbReference type="RefSeq" id="WP_136973155.1">
    <property type="nucleotide sequence ID" value="NZ_JARZHI010000127.1"/>
</dbReference>
<comment type="caution">
    <text evidence="1">The sequence shown here is derived from an EMBL/GenBank/DDBJ whole genome shotgun (WGS) entry which is preliminary data.</text>
</comment>
<gene>
    <name evidence="1" type="ORF">QHF89_48500</name>
</gene>
<evidence type="ECO:0000313" key="2">
    <source>
        <dbReference type="Proteomes" id="UP001160301"/>
    </source>
</evidence>
<accession>A0ABT6PA00</accession>
<name>A0ABT6PA00_9BACT</name>
<proteinExistence type="predicted"/>
<reference evidence="1 2" key="1">
    <citation type="submission" date="2023-04" db="EMBL/GenBank/DDBJ databases">
        <title>The genome sequence of Polyangium sorediatum DSM14670.</title>
        <authorList>
            <person name="Zhang X."/>
        </authorList>
    </citation>
    <scope>NUCLEOTIDE SEQUENCE [LARGE SCALE GENOMIC DNA]</scope>
    <source>
        <strain evidence="1 2">DSM 14670</strain>
    </source>
</reference>
<keyword evidence="2" id="KW-1185">Reference proteome</keyword>
<evidence type="ECO:0000313" key="1">
    <source>
        <dbReference type="EMBL" id="MDI1437444.1"/>
    </source>
</evidence>
<dbReference type="Proteomes" id="UP001160301">
    <property type="component" value="Unassembled WGS sequence"/>
</dbReference>
<protein>
    <submittedName>
        <fullName evidence="1">Uncharacterized protein</fullName>
    </submittedName>
</protein>
<dbReference type="EMBL" id="JARZHI010000127">
    <property type="protein sequence ID" value="MDI1437444.1"/>
    <property type="molecule type" value="Genomic_DNA"/>
</dbReference>